<keyword evidence="4" id="KW-1185">Reference proteome</keyword>
<dbReference type="Proteomes" id="UP000287361">
    <property type="component" value="Unassembled WGS sequence"/>
</dbReference>
<evidence type="ECO:0000256" key="2">
    <source>
        <dbReference type="SAM" id="Phobius"/>
    </source>
</evidence>
<sequence length="175" mass="18896">MSYCPNCGRQILDESLGCPVCNVRNNIDPTKKPVPTEQTDEYKEGDSFREEAKAEQAETVDSFTVEEADGKTHHFETNEETGDAEYKKKNTVDADAKIPTAIKVLVIVLIVAVGGLGAIAGCVAGVALSKSPSEDYRHFGKTMMTVSIVMLVLSFICCVLGTAAGAFSNIMYETF</sequence>
<accession>A0A401LDI8</accession>
<keyword evidence="2" id="KW-0812">Transmembrane</keyword>
<name>A0A401LDI8_9FIRM</name>
<keyword evidence="2" id="KW-0472">Membrane</keyword>
<keyword evidence="2" id="KW-1133">Transmembrane helix</keyword>
<evidence type="ECO:0000313" key="3">
    <source>
        <dbReference type="EMBL" id="GCB29603.1"/>
    </source>
</evidence>
<evidence type="ECO:0000313" key="4">
    <source>
        <dbReference type="Proteomes" id="UP000287361"/>
    </source>
</evidence>
<reference evidence="3 4" key="1">
    <citation type="submission" date="2018-10" db="EMBL/GenBank/DDBJ databases">
        <title>Draft Genome Sequence of Anaerotignum sp. KCTC 15736.</title>
        <authorList>
            <person name="Choi S.H."/>
            <person name="Kim J.S."/>
            <person name="Kang S.W."/>
            <person name="Lee J.S."/>
            <person name="Park S.H."/>
        </authorList>
    </citation>
    <scope>NUCLEOTIDE SEQUENCE [LARGE SCALE GENOMIC DNA]</scope>
    <source>
        <strain evidence="3 4">KCTC 15736</strain>
    </source>
</reference>
<comment type="caution">
    <text evidence="3">The sequence shown here is derived from an EMBL/GenBank/DDBJ whole genome shotgun (WGS) entry which is preliminary data.</text>
</comment>
<organism evidence="3 4">
    <name type="scientific">Anaerotignum faecicola</name>
    <dbReference type="NCBI Taxonomy" id="2358141"/>
    <lineage>
        <taxon>Bacteria</taxon>
        <taxon>Bacillati</taxon>
        <taxon>Bacillota</taxon>
        <taxon>Clostridia</taxon>
        <taxon>Lachnospirales</taxon>
        <taxon>Anaerotignaceae</taxon>
        <taxon>Anaerotignum</taxon>
    </lineage>
</organism>
<gene>
    <name evidence="3" type="ORF">KGMB03357_12640</name>
</gene>
<dbReference type="EMBL" id="BHVZ01000002">
    <property type="protein sequence ID" value="GCB29603.1"/>
    <property type="molecule type" value="Genomic_DNA"/>
</dbReference>
<feature type="transmembrane region" description="Helical" evidence="2">
    <location>
        <begin position="148"/>
        <end position="172"/>
    </location>
</feature>
<feature type="transmembrane region" description="Helical" evidence="2">
    <location>
        <begin position="104"/>
        <end position="128"/>
    </location>
</feature>
<dbReference type="OrthoDB" id="2066921at2"/>
<protein>
    <recommendedName>
        <fullName evidence="5">Zinc-ribbon domain-containing protein</fullName>
    </recommendedName>
</protein>
<evidence type="ECO:0000256" key="1">
    <source>
        <dbReference type="SAM" id="MobiDB-lite"/>
    </source>
</evidence>
<dbReference type="AlphaFoldDB" id="A0A401LDI8"/>
<evidence type="ECO:0008006" key="5">
    <source>
        <dbReference type="Google" id="ProtNLM"/>
    </source>
</evidence>
<proteinExistence type="predicted"/>
<feature type="region of interest" description="Disordered" evidence="1">
    <location>
        <begin position="30"/>
        <end position="60"/>
    </location>
</feature>
<feature type="compositionally biased region" description="Basic and acidic residues" evidence="1">
    <location>
        <begin position="40"/>
        <end position="56"/>
    </location>
</feature>